<evidence type="ECO:0000256" key="3">
    <source>
        <dbReference type="ARBA" id="ARBA00022490"/>
    </source>
</evidence>
<dbReference type="EMBL" id="CAEZYB010000077">
    <property type="protein sequence ID" value="CAB4707025.1"/>
    <property type="molecule type" value="Genomic_DNA"/>
</dbReference>
<keyword evidence="4" id="KW-0808">Transferase</keyword>
<dbReference type="InterPro" id="IPR042195">
    <property type="entry name" value="ArgJ_beta_C"/>
</dbReference>
<dbReference type="GO" id="GO:0006526">
    <property type="term" value="P:L-arginine biosynthetic process"/>
    <property type="evidence" value="ECO:0007669"/>
    <property type="project" value="InterPro"/>
</dbReference>
<dbReference type="AlphaFoldDB" id="A0A6J6QCU4"/>
<dbReference type="PANTHER" id="PTHR23100">
    <property type="entry name" value="ARGININE BIOSYNTHESIS BIFUNCTIONAL PROTEIN ARGJ"/>
    <property type="match status" value="1"/>
</dbReference>
<sequence length="140" mass="14622">MEVCGSLATQLIGDAEGHTKIVSIEVINAGSEDDAVAVGRACARNNLLKCALFGGDPNWGRILAALGTADADFDPADVDVSLNQVMVSRSSGPGDDRNLVDLSGVNISILIDLKSGLHSATIYTNDLSHDYVEENSAYAT</sequence>
<dbReference type="GO" id="GO:0004358">
    <property type="term" value="F:L-glutamate N-acetyltransferase activity, acting on acetyl-L-ornithine as donor"/>
    <property type="evidence" value="ECO:0007669"/>
    <property type="project" value="InterPro"/>
</dbReference>
<dbReference type="GO" id="GO:0004042">
    <property type="term" value="F:L-glutamate N-acetyltransferase activity"/>
    <property type="evidence" value="ECO:0007669"/>
    <property type="project" value="TreeGrafter"/>
</dbReference>
<comment type="similarity">
    <text evidence="2">Belongs to the ArgJ family.</text>
</comment>
<dbReference type="FunFam" id="3.10.20.340:FF:000003">
    <property type="entry name" value="Arginine biosynthesis bifunctional protein ArgJ"/>
    <property type="match status" value="1"/>
</dbReference>
<evidence type="ECO:0000256" key="6">
    <source>
        <dbReference type="ARBA" id="ARBA00023315"/>
    </source>
</evidence>
<proteinExistence type="inferred from homology"/>
<reference evidence="7" key="1">
    <citation type="submission" date="2020-05" db="EMBL/GenBank/DDBJ databases">
        <authorList>
            <person name="Chiriac C."/>
            <person name="Salcher M."/>
            <person name="Ghai R."/>
            <person name="Kavagutti S V."/>
        </authorList>
    </citation>
    <scope>NUCLEOTIDE SEQUENCE</scope>
</reference>
<organism evidence="7">
    <name type="scientific">freshwater metagenome</name>
    <dbReference type="NCBI Taxonomy" id="449393"/>
    <lineage>
        <taxon>unclassified sequences</taxon>
        <taxon>metagenomes</taxon>
        <taxon>ecological metagenomes</taxon>
    </lineage>
</organism>
<accession>A0A6J6QCU4</accession>
<evidence type="ECO:0000313" key="7">
    <source>
        <dbReference type="EMBL" id="CAB4707025.1"/>
    </source>
</evidence>
<keyword evidence="3" id="KW-0963">Cytoplasm</keyword>
<evidence type="ECO:0000256" key="4">
    <source>
        <dbReference type="ARBA" id="ARBA00022679"/>
    </source>
</evidence>
<comment type="subcellular location">
    <subcellularLocation>
        <location evidence="1">Cytoplasm</location>
    </subcellularLocation>
</comment>
<evidence type="ECO:0000256" key="1">
    <source>
        <dbReference type="ARBA" id="ARBA00004496"/>
    </source>
</evidence>
<dbReference type="PANTHER" id="PTHR23100:SF0">
    <property type="entry name" value="ARGININE BIOSYNTHESIS BIFUNCTIONAL PROTEIN ARGJ, MITOCHONDRIAL"/>
    <property type="match status" value="1"/>
</dbReference>
<dbReference type="GO" id="GO:0006592">
    <property type="term" value="P:ornithine biosynthetic process"/>
    <property type="evidence" value="ECO:0007669"/>
    <property type="project" value="TreeGrafter"/>
</dbReference>
<dbReference type="InterPro" id="IPR002813">
    <property type="entry name" value="Arg_biosynth_ArgJ"/>
</dbReference>
<keyword evidence="6" id="KW-0012">Acyltransferase</keyword>
<dbReference type="GO" id="GO:0005737">
    <property type="term" value="C:cytoplasm"/>
    <property type="evidence" value="ECO:0007669"/>
    <property type="project" value="UniProtKB-SubCell"/>
</dbReference>
<evidence type="ECO:0000256" key="5">
    <source>
        <dbReference type="ARBA" id="ARBA00022813"/>
    </source>
</evidence>
<dbReference type="Pfam" id="PF01960">
    <property type="entry name" value="ArgJ"/>
    <property type="match status" value="1"/>
</dbReference>
<gene>
    <name evidence="7" type="ORF">UFOPK2646_00761</name>
</gene>
<dbReference type="Gene3D" id="3.10.20.340">
    <property type="entry name" value="ArgJ beta chain, C-terminal domain"/>
    <property type="match status" value="1"/>
</dbReference>
<dbReference type="SUPFAM" id="SSF56266">
    <property type="entry name" value="DmpA/ArgJ-like"/>
    <property type="match status" value="1"/>
</dbReference>
<protein>
    <submittedName>
        <fullName evidence="7">Unannotated protein</fullName>
    </submittedName>
</protein>
<evidence type="ECO:0000256" key="2">
    <source>
        <dbReference type="ARBA" id="ARBA00006774"/>
    </source>
</evidence>
<dbReference type="InterPro" id="IPR016117">
    <property type="entry name" value="ArgJ-like_dom_sf"/>
</dbReference>
<name>A0A6J6QCU4_9ZZZZ</name>
<keyword evidence="5" id="KW-0068">Autocatalytic cleavage</keyword>